<name>A0A6S6PTK0_ACEAC</name>
<proteinExistence type="predicted"/>
<protein>
    <submittedName>
        <fullName evidence="1">Uncharacterized protein</fullName>
    </submittedName>
</protein>
<dbReference type="SUPFAM" id="SSF51338">
    <property type="entry name" value="Composite domain of metallo-dependent hydrolases"/>
    <property type="match status" value="1"/>
</dbReference>
<accession>A0A6S6PTK0</accession>
<dbReference type="Gene3D" id="3.20.20.140">
    <property type="entry name" value="Metal-dependent hydrolases"/>
    <property type="match status" value="1"/>
</dbReference>
<dbReference type="PANTHER" id="PTHR11647">
    <property type="entry name" value="HYDRANTOINASE/DIHYDROPYRIMIDINASE FAMILY MEMBER"/>
    <property type="match status" value="1"/>
</dbReference>
<organism evidence="1 2">
    <name type="scientific">Acetobacter aceti</name>
    <dbReference type="NCBI Taxonomy" id="435"/>
    <lineage>
        <taxon>Bacteria</taxon>
        <taxon>Pseudomonadati</taxon>
        <taxon>Pseudomonadota</taxon>
        <taxon>Alphaproteobacteria</taxon>
        <taxon>Acetobacterales</taxon>
        <taxon>Acetobacteraceae</taxon>
        <taxon>Acetobacter</taxon>
        <taxon>Acetobacter subgen. Acetobacter</taxon>
    </lineage>
</organism>
<evidence type="ECO:0000313" key="2">
    <source>
        <dbReference type="Proteomes" id="UP000515220"/>
    </source>
</evidence>
<sequence length="642" mass="71711">MQGLTYGSQPVSVLESDELEAGLSETVYRNATLFDGLGGAPVQSDVLIRDGMIAAIGKTLPVSEEAVEINCYGLWLLPGMLDIHTHLDLEVELTPGLPEVVRHGTTTVVIGNCSIGVSYGNQRRSGEDPIVDCFARVENIPRAVLEKVAEHCTWDSSSSYLDHLKAMPLGVNVAPLLPHSMVRIEVMGLKGSVSRKPTATELRQMEKLVETAMQEGYVGLSTDALPFHFLANAPHKKNRIPTQYAEFSELKRLLSVVRRFGRVWQATPPKDDIVAAVRTFLLTSRRLYGRALKASVLAALDLRTNQLAYRLCLMLARILNSKIVGGHFHFQALSGPFRIWSDGAINPVADELPELRALNELELDDREGRLRILNDPQWEKAFFRMWMKGRKGFSFARLQRWLRLDPIVLSRSLADMNVVECPLPLWCGKTLKEPYRRLKLWRASGGRYGAENAAEEALFRKVPGSAKNDAQFLLFLLREWDTALRWDTAIANNDPDILRYLLFHPMTLPGFNDSGAHLANIAFYDGNLRTLKISQEEGLGRVAESIMRLTSVPAEFFGLDVGVIRVGAKADLCVVDPEALRVWVPEQTCELQERSELGCRAMVNRPVGVVREVMVSGRRAWMDGNYAEDLGRASYGTVLRAY</sequence>
<gene>
    <name evidence="1" type="ORF">AAJCM20276_30280</name>
</gene>
<dbReference type="GO" id="GO:0016812">
    <property type="term" value="F:hydrolase activity, acting on carbon-nitrogen (but not peptide) bonds, in cyclic amides"/>
    <property type="evidence" value="ECO:0007669"/>
    <property type="project" value="TreeGrafter"/>
</dbReference>
<dbReference type="InterPro" id="IPR050378">
    <property type="entry name" value="Metallo-dep_Hydrolases_sf"/>
</dbReference>
<dbReference type="Proteomes" id="UP000515220">
    <property type="component" value="Chromosome"/>
</dbReference>
<dbReference type="SUPFAM" id="SSF51556">
    <property type="entry name" value="Metallo-dependent hydrolases"/>
    <property type="match status" value="1"/>
</dbReference>
<dbReference type="PANTHER" id="PTHR11647:SF1">
    <property type="entry name" value="COLLAPSIN RESPONSE MEDIATOR PROTEIN"/>
    <property type="match status" value="1"/>
</dbReference>
<dbReference type="Gene3D" id="2.30.40.10">
    <property type="entry name" value="Urease, subunit C, domain 1"/>
    <property type="match status" value="1"/>
</dbReference>
<dbReference type="AlphaFoldDB" id="A0A6S6PTK0"/>
<dbReference type="GO" id="GO:0005829">
    <property type="term" value="C:cytosol"/>
    <property type="evidence" value="ECO:0007669"/>
    <property type="project" value="TreeGrafter"/>
</dbReference>
<evidence type="ECO:0000313" key="1">
    <source>
        <dbReference type="EMBL" id="BCI68404.1"/>
    </source>
</evidence>
<dbReference type="InterPro" id="IPR032466">
    <property type="entry name" value="Metal_Hydrolase"/>
</dbReference>
<reference evidence="1 2" key="1">
    <citation type="submission" date="2020-07" db="EMBL/GenBank/DDBJ databases">
        <title>Complete Genome Sequence of an acetic acid bacterium, Acetobacter aceti JCM20276.</title>
        <authorList>
            <person name="Hirose Y."/>
            <person name="Mihara H."/>
        </authorList>
    </citation>
    <scope>NUCLEOTIDE SEQUENCE [LARGE SCALE GENOMIC DNA]</scope>
    <source>
        <strain evidence="1 2">JCM20276</strain>
    </source>
</reference>
<dbReference type="EMBL" id="AP023326">
    <property type="protein sequence ID" value="BCI68404.1"/>
    <property type="molecule type" value="Genomic_DNA"/>
</dbReference>
<dbReference type="InterPro" id="IPR011059">
    <property type="entry name" value="Metal-dep_hydrolase_composite"/>
</dbReference>